<organism evidence="2 3">
    <name type="scientific">Puccinia graminis f. sp. tritici</name>
    <dbReference type="NCBI Taxonomy" id="56615"/>
    <lineage>
        <taxon>Eukaryota</taxon>
        <taxon>Fungi</taxon>
        <taxon>Dikarya</taxon>
        <taxon>Basidiomycota</taxon>
        <taxon>Pucciniomycotina</taxon>
        <taxon>Pucciniomycetes</taxon>
        <taxon>Pucciniales</taxon>
        <taxon>Pucciniaceae</taxon>
        <taxon>Puccinia</taxon>
    </lineage>
</organism>
<accession>A0A5B0Q1N7</accession>
<keyword evidence="1" id="KW-0472">Membrane</keyword>
<comment type="caution">
    <text evidence="2">The sequence shown here is derived from an EMBL/GenBank/DDBJ whole genome shotgun (WGS) entry which is preliminary data.</text>
</comment>
<keyword evidence="1" id="KW-0812">Transmembrane</keyword>
<feature type="transmembrane region" description="Helical" evidence="1">
    <location>
        <begin position="66"/>
        <end position="88"/>
    </location>
</feature>
<evidence type="ECO:0000313" key="2">
    <source>
        <dbReference type="EMBL" id="KAA1107047.1"/>
    </source>
</evidence>
<keyword evidence="1" id="KW-1133">Transmembrane helix</keyword>
<evidence type="ECO:0000313" key="3">
    <source>
        <dbReference type="Proteomes" id="UP000325313"/>
    </source>
</evidence>
<reference evidence="2 3" key="1">
    <citation type="submission" date="2019-05" db="EMBL/GenBank/DDBJ databases">
        <title>Emergence of the Ug99 lineage of the wheat stem rust pathogen through somatic hybridization.</title>
        <authorList>
            <person name="Li F."/>
            <person name="Upadhyaya N.M."/>
            <person name="Sperschneider J."/>
            <person name="Matny O."/>
            <person name="Nguyen-Phuc H."/>
            <person name="Mago R."/>
            <person name="Raley C."/>
            <person name="Miller M.E."/>
            <person name="Silverstein K.A.T."/>
            <person name="Henningsen E."/>
            <person name="Hirsch C.D."/>
            <person name="Visser B."/>
            <person name="Pretorius Z.A."/>
            <person name="Steffenson B.J."/>
            <person name="Schwessinger B."/>
            <person name="Dodds P.N."/>
            <person name="Figueroa M."/>
        </authorList>
    </citation>
    <scope>NUCLEOTIDE SEQUENCE [LARGE SCALE GENOMIC DNA]</scope>
    <source>
        <strain evidence="2 3">Ug99</strain>
    </source>
</reference>
<dbReference type="Proteomes" id="UP000325313">
    <property type="component" value="Unassembled WGS sequence"/>
</dbReference>
<gene>
    <name evidence="2" type="ORF">PGTUg99_027030</name>
</gene>
<dbReference type="AlphaFoldDB" id="A0A5B0Q1N7"/>
<dbReference type="EMBL" id="VDEP01000308">
    <property type="protein sequence ID" value="KAA1107047.1"/>
    <property type="molecule type" value="Genomic_DNA"/>
</dbReference>
<evidence type="ECO:0000256" key="1">
    <source>
        <dbReference type="SAM" id="Phobius"/>
    </source>
</evidence>
<proteinExistence type="predicted"/>
<sequence>MVSSDVNPDSRYQSHLSNLITHICFCEIIFVHNRLPTSSASNPFNFQLSRYCLPNRTMKSTITQSLASLILLLLISCGFALCQVGTGYDAMCEKHNPPMLPYCFDYYKFSGTFPSTERTADWEFSRGRPLFACPIGQWTLCCQRRNGHALLKTCDNAPKATGT</sequence>
<protein>
    <submittedName>
        <fullName evidence="2">Uncharacterized protein</fullName>
    </submittedName>
</protein>
<name>A0A5B0Q1N7_PUCGR</name>